<dbReference type="Proteomes" id="UP000234240">
    <property type="component" value="Unassembled WGS sequence"/>
</dbReference>
<evidence type="ECO:0000313" key="4">
    <source>
        <dbReference type="EMBL" id="PLR35801.1"/>
    </source>
</evidence>
<protein>
    <recommendedName>
        <fullName evidence="3">Protein TusB</fullName>
    </recommendedName>
    <alternativeName>
        <fullName evidence="3">tRNA 2-thiouridine synthesizing protein B</fullName>
    </alternativeName>
</protein>
<evidence type="ECO:0000256" key="2">
    <source>
        <dbReference type="ARBA" id="ARBA00022694"/>
    </source>
</evidence>
<dbReference type="InterPro" id="IPR027396">
    <property type="entry name" value="DsrEFH-like"/>
</dbReference>
<dbReference type="PANTHER" id="PTHR37526">
    <property type="entry name" value="PROTEIN TUSB"/>
    <property type="match status" value="1"/>
</dbReference>
<keyword evidence="5" id="KW-1185">Reference proteome</keyword>
<dbReference type="OrthoDB" id="9795117at2"/>
<dbReference type="Pfam" id="PF04077">
    <property type="entry name" value="DsrH"/>
    <property type="match status" value="1"/>
</dbReference>
<dbReference type="InterPro" id="IPR023526">
    <property type="entry name" value="Sulphur_relay_TusB"/>
</dbReference>
<comment type="subunit">
    <text evidence="3">Heterohexamer, formed by a dimer of trimers. The hexameric TusBCD complex contains 2 copies each of TusB, TusC and TusD. The TusBCD complex interacts with TusE.</text>
</comment>
<reference evidence="4 5" key="1">
    <citation type="submission" date="2017-12" db="EMBL/GenBank/DDBJ databases">
        <title>Characterization of six clinical isolates of Enterochimera gen. nov., a novel genus of the Yersiniaciae family and the three species Enterochimera arupensis sp. nov., Enterochimera coloradensis sp. nov, and Enterochimera californica sp. nov.</title>
        <authorList>
            <person name="Rossi A."/>
            <person name="Fisher M."/>
        </authorList>
    </citation>
    <scope>NUCLEOTIDE SEQUENCE [LARGE SCALE GENOMIC DNA]</scope>
    <source>
        <strain evidence="5">2015-Iso6</strain>
    </source>
</reference>
<sequence>MLFTLSHSPFQTDLPTLLRLAGQGDDLLLMQDGVLAALKGGAALDWLLAAPISLYALKEDVEARGLTAQISDKITLIGYTTFVTLTVKHTQHVAG</sequence>
<proteinExistence type="inferred from homology"/>
<dbReference type="GO" id="GO:0002143">
    <property type="term" value="P:tRNA wobble position uridine thiolation"/>
    <property type="evidence" value="ECO:0007669"/>
    <property type="project" value="InterPro"/>
</dbReference>
<name>A0A2N5E481_9GAMM</name>
<dbReference type="GO" id="GO:1990228">
    <property type="term" value="C:sulfurtransferase complex"/>
    <property type="evidence" value="ECO:0007669"/>
    <property type="project" value="TreeGrafter"/>
</dbReference>
<comment type="similarity">
    <text evidence="3">Belongs to the DsrH/TusB family.</text>
</comment>
<comment type="function">
    <text evidence="3">Part of a sulfur-relay system required for 2-thiolation of 5-methylaminomethyl-2-thiouridine (mnm(5)s(2)U) at tRNA wobble positions.</text>
</comment>
<dbReference type="InterPro" id="IPR007215">
    <property type="entry name" value="Sulphur_relay_TusB/DsrH"/>
</dbReference>
<keyword evidence="2 3" id="KW-0819">tRNA processing</keyword>
<keyword evidence="4" id="KW-0808">Transferase</keyword>
<dbReference type="NCBIfam" id="TIGR03011">
    <property type="entry name" value="sulf_tusB_dsrH"/>
    <property type="match status" value="1"/>
</dbReference>
<gene>
    <name evidence="3" type="primary">tusB</name>
    <name evidence="4" type="ORF">CYR55_12570</name>
</gene>
<dbReference type="AlphaFoldDB" id="A0A2N5E481"/>
<dbReference type="SUPFAM" id="SSF75169">
    <property type="entry name" value="DsrEFH-like"/>
    <property type="match status" value="1"/>
</dbReference>
<dbReference type="RefSeq" id="WP_101816469.1">
    <property type="nucleotide sequence ID" value="NZ_PJZF01000010.1"/>
</dbReference>
<keyword evidence="1 3" id="KW-0963">Cytoplasm</keyword>
<dbReference type="NCBIfam" id="NF010035">
    <property type="entry name" value="PRK13510.1"/>
    <property type="match status" value="1"/>
</dbReference>
<evidence type="ECO:0000256" key="3">
    <source>
        <dbReference type="HAMAP-Rule" id="MF_01564"/>
    </source>
</evidence>
<dbReference type="EMBL" id="PJZF01000010">
    <property type="protein sequence ID" value="PLR35801.1"/>
    <property type="molecule type" value="Genomic_DNA"/>
</dbReference>
<comment type="caution">
    <text evidence="4">The sequence shown here is derived from an EMBL/GenBank/DDBJ whole genome shotgun (WGS) entry which is preliminary data.</text>
</comment>
<dbReference type="GO" id="GO:0016740">
    <property type="term" value="F:transferase activity"/>
    <property type="evidence" value="ECO:0007669"/>
    <property type="project" value="UniProtKB-KW"/>
</dbReference>
<dbReference type="Gene3D" id="3.40.1260.10">
    <property type="entry name" value="DsrEFH-like"/>
    <property type="match status" value="1"/>
</dbReference>
<evidence type="ECO:0000313" key="5">
    <source>
        <dbReference type="Proteomes" id="UP000234240"/>
    </source>
</evidence>
<dbReference type="HAMAP" id="MF_01564">
    <property type="entry name" value="Thiourid_synth_B"/>
    <property type="match status" value="1"/>
</dbReference>
<dbReference type="PANTHER" id="PTHR37526:SF1">
    <property type="entry name" value="PROTEIN TUSB"/>
    <property type="match status" value="1"/>
</dbReference>
<accession>A0A2N5E481</accession>
<organism evidence="4 5">
    <name type="scientific">Chimaeribacter californicus</name>
    <dbReference type="NCBI Taxonomy" id="2060067"/>
    <lineage>
        <taxon>Bacteria</taxon>
        <taxon>Pseudomonadati</taxon>
        <taxon>Pseudomonadota</taxon>
        <taxon>Gammaproteobacteria</taxon>
        <taxon>Enterobacterales</taxon>
        <taxon>Yersiniaceae</taxon>
        <taxon>Chimaeribacter</taxon>
    </lineage>
</organism>
<comment type="subcellular location">
    <subcellularLocation>
        <location evidence="3">Cytoplasm</location>
    </subcellularLocation>
</comment>
<evidence type="ECO:0000256" key="1">
    <source>
        <dbReference type="ARBA" id="ARBA00022490"/>
    </source>
</evidence>